<feature type="compositionally biased region" description="Basic residues" evidence="2">
    <location>
        <begin position="449"/>
        <end position="461"/>
    </location>
</feature>
<feature type="compositionally biased region" description="Basic and acidic residues" evidence="2">
    <location>
        <begin position="33"/>
        <end position="47"/>
    </location>
</feature>
<organism evidence="3 4">
    <name type="scientific">Desmophyllum pertusum</name>
    <dbReference type="NCBI Taxonomy" id="174260"/>
    <lineage>
        <taxon>Eukaryota</taxon>
        <taxon>Metazoa</taxon>
        <taxon>Cnidaria</taxon>
        <taxon>Anthozoa</taxon>
        <taxon>Hexacorallia</taxon>
        <taxon>Scleractinia</taxon>
        <taxon>Caryophylliina</taxon>
        <taxon>Caryophylliidae</taxon>
        <taxon>Desmophyllum</taxon>
    </lineage>
</organism>
<feature type="compositionally biased region" description="Basic residues" evidence="2">
    <location>
        <begin position="342"/>
        <end position="352"/>
    </location>
</feature>
<dbReference type="AlphaFoldDB" id="A0A9W9ZU17"/>
<keyword evidence="1" id="KW-0175">Coiled coil</keyword>
<feature type="compositionally biased region" description="Acidic residues" evidence="2">
    <location>
        <begin position="190"/>
        <end position="205"/>
    </location>
</feature>
<evidence type="ECO:0000256" key="1">
    <source>
        <dbReference type="SAM" id="Coils"/>
    </source>
</evidence>
<dbReference type="Proteomes" id="UP001163046">
    <property type="component" value="Unassembled WGS sequence"/>
</dbReference>
<gene>
    <name evidence="3" type="primary">SYCP3_1</name>
    <name evidence="3" type="ORF">OS493_001238</name>
</gene>
<evidence type="ECO:0000313" key="3">
    <source>
        <dbReference type="EMBL" id="KAJ7387888.1"/>
    </source>
</evidence>
<feature type="region of interest" description="Disordered" evidence="2">
    <location>
        <begin position="448"/>
        <end position="482"/>
    </location>
</feature>
<feature type="compositionally biased region" description="Basic and acidic residues" evidence="2">
    <location>
        <begin position="292"/>
        <end position="303"/>
    </location>
</feature>
<sequence>MKIMSLKSVMMRVVRMSHFLEGPKTSTTNRKTLQSEREKQQRVRAPVDEDNEPDISNDDGGDTQNSQDEPFLEGPKRGTTNRKTSQSEREKQQQVRAPIDEDNEPEISNDEGGQDEPFLEVYGSGYVTECYVQEDSPFIETSTPAVTKVRTRSPLMEDSFALPYIGSDSPTHSRILDTANITQTTKSGDESVEDSESTDSEEEETIPLKRSKSLKSVSDFVTVYAEALQQFKASRNIFQHSEASDADEQDEEKEDSEDEFESVHSDVEVHYDYDFDNINTTVKYNNNTPISIDRRQNRQDGRLTGKYTQHGPNTGGSNMKYPVSRNDSGIGETPFVEEMKKQTKVSKKRSWKQKPLQVSVTRTPITPQSEQMEHDEDISEDVESDGESVLSQDSGKQTMDKRQRRKRKFVGWSRSGPSNLCGSSLSGTRPELKEEWYKEPVHVSDAHMRSYRGQHIGKPKKLSYEDKSSPYNQQEPEEGISDEEEIRREVQGLINVAGSEIVQAVRRKRHMIRSFFQRSNETMLSTIDSFWDGTQKASYHALEKYKSQFTEQVQGLGKQIEKTSRIVGGMEETFNTVAKQLKTLHGQRQVEEKRFEGLQHLQGLMDTELTKLKRRRNEQETTLRTELEKEMLKLQNKFLQDTRKQKEDYLKMTLNTLRIP</sequence>
<feature type="compositionally biased region" description="Polar residues" evidence="2">
    <location>
        <begin position="415"/>
        <end position="427"/>
    </location>
</feature>
<reference evidence="3" key="1">
    <citation type="submission" date="2023-01" db="EMBL/GenBank/DDBJ databases">
        <title>Genome assembly of the deep-sea coral Lophelia pertusa.</title>
        <authorList>
            <person name="Herrera S."/>
            <person name="Cordes E."/>
        </authorList>
    </citation>
    <scope>NUCLEOTIDE SEQUENCE</scope>
    <source>
        <strain evidence="3">USNM1676648</strain>
        <tissue evidence="3">Polyp</tissue>
    </source>
</reference>
<keyword evidence="4" id="KW-1185">Reference proteome</keyword>
<name>A0A9W9ZU17_9CNID</name>
<feature type="region of interest" description="Disordered" evidence="2">
    <location>
        <begin position="20"/>
        <end position="118"/>
    </location>
</feature>
<feature type="coiled-coil region" evidence="1">
    <location>
        <begin position="609"/>
        <end position="637"/>
    </location>
</feature>
<evidence type="ECO:0000256" key="2">
    <source>
        <dbReference type="SAM" id="MobiDB-lite"/>
    </source>
</evidence>
<dbReference type="EMBL" id="MU825873">
    <property type="protein sequence ID" value="KAJ7387888.1"/>
    <property type="molecule type" value="Genomic_DNA"/>
</dbReference>
<feature type="compositionally biased region" description="Polar residues" evidence="2">
    <location>
        <begin position="356"/>
        <end position="370"/>
    </location>
</feature>
<comment type="caution">
    <text evidence="3">The sequence shown here is derived from an EMBL/GenBank/DDBJ whole genome shotgun (WGS) entry which is preliminary data.</text>
</comment>
<feature type="region of interest" description="Disordered" evidence="2">
    <location>
        <begin position="241"/>
        <end position="266"/>
    </location>
</feature>
<feature type="compositionally biased region" description="Polar residues" evidence="2">
    <location>
        <begin position="306"/>
        <end position="317"/>
    </location>
</feature>
<protein>
    <submittedName>
        <fullName evidence="3">Spermatogenesis, exchange of chromosomal protein</fullName>
    </submittedName>
</protein>
<feature type="compositionally biased region" description="Acidic residues" evidence="2">
    <location>
        <begin position="373"/>
        <end position="386"/>
    </location>
</feature>
<evidence type="ECO:0000313" key="4">
    <source>
        <dbReference type="Proteomes" id="UP001163046"/>
    </source>
</evidence>
<feature type="region of interest" description="Disordered" evidence="2">
    <location>
        <begin position="286"/>
        <end position="428"/>
    </location>
</feature>
<feature type="compositionally biased region" description="Acidic residues" evidence="2">
    <location>
        <begin position="100"/>
        <end position="118"/>
    </location>
</feature>
<feature type="compositionally biased region" description="Acidic residues" evidence="2">
    <location>
        <begin position="244"/>
        <end position="260"/>
    </location>
</feature>
<dbReference type="OrthoDB" id="10560935at2759"/>
<feature type="compositionally biased region" description="Acidic residues" evidence="2">
    <location>
        <begin position="48"/>
        <end position="61"/>
    </location>
</feature>
<accession>A0A9W9ZU17</accession>
<feature type="region of interest" description="Disordered" evidence="2">
    <location>
        <begin position="179"/>
        <end position="207"/>
    </location>
</feature>
<proteinExistence type="predicted"/>